<keyword evidence="9" id="KW-1185">Reference proteome</keyword>
<feature type="transmembrane region" description="Helical" evidence="6">
    <location>
        <begin position="309"/>
        <end position="328"/>
    </location>
</feature>
<feature type="transmembrane region" description="Helical" evidence="6">
    <location>
        <begin position="21"/>
        <end position="41"/>
    </location>
</feature>
<comment type="subcellular location">
    <subcellularLocation>
        <location evidence="1">Membrane</location>
        <topology evidence="1">Multi-pass membrane protein</topology>
    </subcellularLocation>
</comment>
<dbReference type="SUPFAM" id="SSF103473">
    <property type="entry name" value="MFS general substrate transporter"/>
    <property type="match status" value="1"/>
</dbReference>
<feature type="transmembrane region" description="Helical" evidence="6">
    <location>
        <begin position="148"/>
        <end position="169"/>
    </location>
</feature>
<organism evidence="8 9">
    <name type="scientific">Komagataeibacter saccharivorans</name>
    <dbReference type="NCBI Taxonomy" id="265959"/>
    <lineage>
        <taxon>Bacteria</taxon>
        <taxon>Pseudomonadati</taxon>
        <taxon>Pseudomonadota</taxon>
        <taxon>Alphaproteobacteria</taxon>
        <taxon>Acetobacterales</taxon>
        <taxon>Acetobacteraceae</taxon>
        <taxon>Komagataeibacter</taxon>
    </lineage>
</organism>
<feature type="transmembrane region" description="Helical" evidence="6">
    <location>
        <begin position="61"/>
        <end position="80"/>
    </location>
</feature>
<evidence type="ECO:0000256" key="3">
    <source>
        <dbReference type="ARBA" id="ARBA00022692"/>
    </source>
</evidence>
<dbReference type="InterPro" id="IPR011701">
    <property type="entry name" value="MFS"/>
</dbReference>
<feature type="transmembrane region" description="Helical" evidence="6">
    <location>
        <begin position="122"/>
        <end position="139"/>
    </location>
</feature>
<keyword evidence="4 6" id="KW-1133">Transmembrane helix</keyword>
<feature type="transmembrane region" description="Helical" evidence="6">
    <location>
        <begin position="209"/>
        <end position="230"/>
    </location>
</feature>
<dbReference type="OrthoDB" id="9812221at2"/>
<feature type="transmembrane region" description="Helical" evidence="6">
    <location>
        <begin position="335"/>
        <end position="358"/>
    </location>
</feature>
<keyword evidence="2" id="KW-0813">Transport</keyword>
<sequence length="466" mass="48645">MSPHVKPVLIEGEGLHGAARVRAMTAVALSVLLALLDYAIANVALPTIGADLHVSPASAVWIVNSYQLASVVSLLPMAALGTRIGFSRLCQLGLALFTVASLFCALSHTLLVLSLARAVQGVGGACIMSVSIALIRFIYPHAIIGRGIALNGVMVAMGVGAGPTVASIILSFATWPWLFLINIPLGLTALVLALISLPRTPINPSSFDGTSAVLNVLTFGALIMAGDSIAHHADTSRVVLLALTGIMAGWLLVRRQRGQAHPMFPVDMLRIPAFRMGTLVGFLGFVSSNLFMVSFPFTLQALFHYPPSIVGLLMTPWPVGIMAVAPAISRLADKVPAAILSSIGLCVTAVGFLALYLLPPDPGWFDIAWRIAVAGMGFGIFQPPNNRIMMVTAPAGRSGSASGMVQIARQCGQATGAMCVAMAFGLIAHDAERSCLGFGSIVAFTGMLCSAARLLPFRPASATATR</sequence>
<dbReference type="Gene3D" id="1.20.1720.10">
    <property type="entry name" value="Multidrug resistance protein D"/>
    <property type="match status" value="1"/>
</dbReference>
<feature type="domain" description="Major facilitator superfamily (MFS) profile" evidence="7">
    <location>
        <begin position="23"/>
        <end position="464"/>
    </location>
</feature>
<accession>A0A347WA30</accession>
<dbReference type="Gene3D" id="1.20.1250.20">
    <property type="entry name" value="MFS general substrate transporter like domains"/>
    <property type="match status" value="1"/>
</dbReference>
<feature type="transmembrane region" description="Helical" evidence="6">
    <location>
        <begin position="236"/>
        <end position="253"/>
    </location>
</feature>
<dbReference type="RefSeq" id="WP_118962589.1">
    <property type="nucleotide sequence ID" value="NZ_CP023036.1"/>
</dbReference>
<proteinExistence type="predicted"/>
<dbReference type="InterPro" id="IPR036259">
    <property type="entry name" value="MFS_trans_sf"/>
</dbReference>
<evidence type="ECO:0000313" key="8">
    <source>
        <dbReference type="EMBL" id="AXY21723.1"/>
    </source>
</evidence>
<gene>
    <name evidence="8" type="primary">emrB_1</name>
    <name evidence="8" type="ORF">CD178_00923</name>
</gene>
<evidence type="ECO:0000256" key="2">
    <source>
        <dbReference type="ARBA" id="ARBA00022448"/>
    </source>
</evidence>
<evidence type="ECO:0000313" key="9">
    <source>
        <dbReference type="Proteomes" id="UP000264120"/>
    </source>
</evidence>
<dbReference type="PRINTS" id="PR01036">
    <property type="entry name" value="TCRTETB"/>
</dbReference>
<dbReference type="GO" id="GO:0022857">
    <property type="term" value="F:transmembrane transporter activity"/>
    <property type="evidence" value="ECO:0007669"/>
    <property type="project" value="InterPro"/>
</dbReference>
<dbReference type="GO" id="GO:0016020">
    <property type="term" value="C:membrane"/>
    <property type="evidence" value="ECO:0007669"/>
    <property type="project" value="UniProtKB-SubCell"/>
</dbReference>
<dbReference type="PROSITE" id="PS50850">
    <property type="entry name" value="MFS"/>
    <property type="match status" value="1"/>
</dbReference>
<keyword evidence="5 6" id="KW-0472">Membrane</keyword>
<dbReference type="PANTHER" id="PTHR42718:SF9">
    <property type="entry name" value="MAJOR FACILITATOR SUPERFAMILY MULTIDRUG TRANSPORTER MFSC"/>
    <property type="match status" value="1"/>
</dbReference>
<protein>
    <submittedName>
        <fullName evidence="8">Multidrug export protein EmrB</fullName>
    </submittedName>
</protein>
<dbReference type="Proteomes" id="UP000264120">
    <property type="component" value="Chromosome"/>
</dbReference>
<feature type="transmembrane region" description="Helical" evidence="6">
    <location>
        <begin position="274"/>
        <end position="297"/>
    </location>
</feature>
<evidence type="ECO:0000259" key="7">
    <source>
        <dbReference type="PROSITE" id="PS50850"/>
    </source>
</evidence>
<dbReference type="AlphaFoldDB" id="A0A347WA30"/>
<evidence type="ECO:0000256" key="5">
    <source>
        <dbReference type="ARBA" id="ARBA00023136"/>
    </source>
</evidence>
<evidence type="ECO:0000256" key="4">
    <source>
        <dbReference type="ARBA" id="ARBA00022989"/>
    </source>
</evidence>
<evidence type="ECO:0000256" key="6">
    <source>
        <dbReference type="SAM" id="Phobius"/>
    </source>
</evidence>
<feature type="transmembrane region" description="Helical" evidence="6">
    <location>
        <begin position="175"/>
        <end position="197"/>
    </location>
</feature>
<dbReference type="InterPro" id="IPR020846">
    <property type="entry name" value="MFS_dom"/>
</dbReference>
<dbReference type="EMBL" id="CP023036">
    <property type="protein sequence ID" value="AXY21723.1"/>
    <property type="molecule type" value="Genomic_DNA"/>
</dbReference>
<feature type="transmembrane region" description="Helical" evidence="6">
    <location>
        <begin position="92"/>
        <end position="116"/>
    </location>
</feature>
<reference evidence="8 9" key="1">
    <citation type="submission" date="2017-08" db="EMBL/GenBank/DDBJ databases">
        <title>Complete genome sequence of Gluconacetobacter saccharivorans CV1 isolated from Fermented Vinegar.</title>
        <authorList>
            <person name="Kim S.-Y."/>
        </authorList>
    </citation>
    <scope>NUCLEOTIDE SEQUENCE [LARGE SCALE GENOMIC DNA]</scope>
    <source>
        <strain evidence="8 9">CV1</strain>
    </source>
</reference>
<dbReference type="KEGG" id="ksc:CD178_00923"/>
<dbReference type="PANTHER" id="PTHR42718">
    <property type="entry name" value="MAJOR FACILITATOR SUPERFAMILY MULTIDRUG TRANSPORTER MFSC"/>
    <property type="match status" value="1"/>
</dbReference>
<name>A0A347WA30_9PROT</name>
<dbReference type="CDD" id="cd17321">
    <property type="entry name" value="MFS_MMR_MDR_like"/>
    <property type="match status" value="1"/>
</dbReference>
<evidence type="ECO:0000256" key="1">
    <source>
        <dbReference type="ARBA" id="ARBA00004141"/>
    </source>
</evidence>
<keyword evidence="3 6" id="KW-0812">Transmembrane</keyword>
<dbReference type="Pfam" id="PF07690">
    <property type="entry name" value="MFS_1"/>
    <property type="match status" value="1"/>
</dbReference>